<dbReference type="GO" id="GO:0003700">
    <property type="term" value="F:DNA-binding transcription factor activity"/>
    <property type="evidence" value="ECO:0007669"/>
    <property type="project" value="InterPro"/>
</dbReference>
<evidence type="ECO:0000313" key="6">
    <source>
        <dbReference type="EMBL" id="VVD74620.1"/>
    </source>
</evidence>
<dbReference type="Gene3D" id="2.60.120.10">
    <property type="entry name" value="Jelly Rolls"/>
    <property type="match status" value="1"/>
</dbReference>
<dbReference type="InterPro" id="IPR018062">
    <property type="entry name" value="HTH_AraC-typ_CS"/>
</dbReference>
<keyword evidence="4" id="KW-0804">Transcription</keyword>
<evidence type="ECO:0000256" key="2">
    <source>
        <dbReference type="ARBA" id="ARBA00023015"/>
    </source>
</evidence>
<dbReference type="Gene3D" id="1.10.10.60">
    <property type="entry name" value="Homeodomain-like"/>
    <property type="match status" value="1"/>
</dbReference>
<organism evidence="6 7">
    <name type="scientific">Pandoraea pneumonica</name>
    <dbReference type="NCBI Taxonomy" id="2508299"/>
    <lineage>
        <taxon>Bacteria</taxon>
        <taxon>Pseudomonadati</taxon>
        <taxon>Pseudomonadota</taxon>
        <taxon>Betaproteobacteria</taxon>
        <taxon>Burkholderiales</taxon>
        <taxon>Burkholderiaceae</taxon>
        <taxon>Pandoraea</taxon>
    </lineage>
</organism>
<dbReference type="SUPFAM" id="SSF46689">
    <property type="entry name" value="Homeodomain-like"/>
    <property type="match status" value="1"/>
</dbReference>
<feature type="domain" description="HTH araC/xylS-type" evidence="5">
    <location>
        <begin position="164"/>
        <end position="261"/>
    </location>
</feature>
<dbReference type="AlphaFoldDB" id="A0A5E4SG42"/>
<evidence type="ECO:0000256" key="1">
    <source>
        <dbReference type="ARBA" id="ARBA00022491"/>
    </source>
</evidence>
<gene>
    <name evidence="6" type="ORF">PPN31114_00794</name>
</gene>
<name>A0A5E4SG42_9BURK</name>
<dbReference type="InterPro" id="IPR018060">
    <property type="entry name" value="HTH_AraC"/>
</dbReference>
<dbReference type="GO" id="GO:0043565">
    <property type="term" value="F:sequence-specific DNA binding"/>
    <property type="evidence" value="ECO:0007669"/>
    <property type="project" value="InterPro"/>
</dbReference>
<dbReference type="PROSITE" id="PS01124">
    <property type="entry name" value="HTH_ARAC_FAMILY_2"/>
    <property type="match status" value="1"/>
</dbReference>
<protein>
    <submittedName>
        <fullName evidence="6">AraC family transcriptional regulator</fullName>
    </submittedName>
</protein>
<keyword evidence="1" id="KW-0678">Repressor</keyword>
<dbReference type="PROSITE" id="PS00041">
    <property type="entry name" value="HTH_ARAC_FAMILY_1"/>
    <property type="match status" value="1"/>
</dbReference>
<dbReference type="PRINTS" id="PR00032">
    <property type="entry name" value="HTHARAC"/>
</dbReference>
<keyword evidence="3" id="KW-0238">DNA-binding</keyword>
<dbReference type="GeneID" id="300402853"/>
<dbReference type="RefSeq" id="WP_150678163.1">
    <property type="nucleotide sequence ID" value="NZ_CABPSK010000001.1"/>
</dbReference>
<dbReference type="InterPro" id="IPR014710">
    <property type="entry name" value="RmlC-like_jellyroll"/>
</dbReference>
<dbReference type="Proteomes" id="UP000366945">
    <property type="component" value="Unassembled WGS sequence"/>
</dbReference>
<sequence length="284" mass="31135">MSFTKSLSGSYVQFDPDVASQTVALRVNVVGAEDEQPVHQHRKGQLVFALRGSVTCRVSNALLMVLPHAGVWIPGNLPHSNHASVDAQIIFLFVEPDALVLPSRPSLLSVSPVVREMVIHLADHGDAFPDATRYAQFCQVLLDQLSGAPAEHHTLPLSSHPKLRYVCNSLIENPADRRSRADWAKAVAMSERTFDRLVMKETGLSFGRWRQQLQLVVALRDLSAGVSVQQVALALGYESTAAFIVMFKKAFGAPPGQYMHERRACAQPAPIAEQPYPVLPAISE</sequence>
<dbReference type="PANTHER" id="PTHR11019">
    <property type="entry name" value="HTH-TYPE TRANSCRIPTIONAL REGULATOR NIMR"/>
    <property type="match status" value="1"/>
</dbReference>
<dbReference type="SMART" id="SM00342">
    <property type="entry name" value="HTH_ARAC"/>
    <property type="match status" value="1"/>
</dbReference>
<dbReference type="InterPro" id="IPR020449">
    <property type="entry name" value="Tscrpt_reg_AraC-type_HTH"/>
</dbReference>
<dbReference type="PANTHER" id="PTHR11019:SF199">
    <property type="entry name" value="HTH-TYPE TRANSCRIPTIONAL REGULATOR NIMR"/>
    <property type="match status" value="1"/>
</dbReference>
<evidence type="ECO:0000256" key="3">
    <source>
        <dbReference type="ARBA" id="ARBA00023125"/>
    </source>
</evidence>
<dbReference type="InterPro" id="IPR009057">
    <property type="entry name" value="Homeodomain-like_sf"/>
</dbReference>
<dbReference type="FunFam" id="1.10.10.60:FF:000132">
    <property type="entry name" value="AraC family transcriptional regulator"/>
    <property type="match status" value="1"/>
</dbReference>
<dbReference type="EMBL" id="CABPSK010000001">
    <property type="protein sequence ID" value="VVD74620.1"/>
    <property type="molecule type" value="Genomic_DNA"/>
</dbReference>
<reference evidence="6 7" key="1">
    <citation type="submission" date="2019-08" db="EMBL/GenBank/DDBJ databases">
        <authorList>
            <person name="Peeters C."/>
        </authorList>
    </citation>
    <scope>NUCLEOTIDE SEQUENCE [LARGE SCALE GENOMIC DNA]</scope>
    <source>
        <strain evidence="6 7">LMG 31114</strain>
    </source>
</reference>
<dbReference type="OrthoDB" id="9804543at2"/>
<accession>A0A5E4SG42</accession>
<keyword evidence="7" id="KW-1185">Reference proteome</keyword>
<evidence type="ECO:0000256" key="4">
    <source>
        <dbReference type="ARBA" id="ARBA00023163"/>
    </source>
</evidence>
<dbReference type="InterPro" id="IPR011051">
    <property type="entry name" value="RmlC_Cupin_sf"/>
</dbReference>
<evidence type="ECO:0000259" key="5">
    <source>
        <dbReference type="PROSITE" id="PS01124"/>
    </source>
</evidence>
<dbReference type="SUPFAM" id="SSF51182">
    <property type="entry name" value="RmlC-like cupins"/>
    <property type="match status" value="1"/>
</dbReference>
<dbReference type="CDD" id="cd06124">
    <property type="entry name" value="cupin_NimR-like_N"/>
    <property type="match status" value="1"/>
</dbReference>
<dbReference type="Pfam" id="PF12833">
    <property type="entry name" value="HTH_18"/>
    <property type="match status" value="1"/>
</dbReference>
<proteinExistence type="predicted"/>
<keyword evidence="2" id="KW-0805">Transcription regulation</keyword>
<evidence type="ECO:0000313" key="7">
    <source>
        <dbReference type="Proteomes" id="UP000366945"/>
    </source>
</evidence>